<dbReference type="PANTHER" id="PTHR14226">
    <property type="entry name" value="NEUROPATHY TARGET ESTERASE/SWISS CHEESE D.MELANOGASTER"/>
    <property type="match status" value="1"/>
</dbReference>
<gene>
    <name evidence="6" type="ORF">COEU31_01500</name>
</gene>
<feature type="active site" description="Proton acceptor" evidence="4">
    <location>
        <position position="207"/>
    </location>
</feature>
<dbReference type="Proteomes" id="UP000660047">
    <property type="component" value="Unassembled WGS sequence"/>
</dbReference>
<evidence type="ECO:0000313" key="7">
    <source>
        <dbReference type="Proteomes" id="UP000660047"/>
    </source>
</evidence>
<dbReference type="RefSeq" id="WP_055222630.1">
    <property type="nucleotide sequence ID" value="NZ_BLYL01000001.1"/>
</dbReference>
<keyword evidence="3 4" id="KW-0443">Lipid metabolism</keyword>
<name>A0AAI9K2H4_9FIRM</name>
<evidence type="ECO:0000313" key="6">
    <source>
        <dbReference type="EMBL" id="GFO93104.1"/>
    </source>
</evidence>
<evidence type="ECO:0000256" key="1">
    <source>
        <dbReference type="ARBA" id="ARBA00022801"/>
    </source>
</evidence>
<dbReference type="CDD" id="cd07209">
    <property type="entry name" value="Pat_hypo_Ecoli_Z1214_like"/>
    <property type="match status" value="1"/>
</dbReference>
<evidence type="ECO:0000256" key="2">
    <source>
        <dbReference type="ARBA" id="ARBA00022963"/>
    </source>
</evidence>
<keyword evidence="2 4" id="KW-0442">Lipid degradation</keyword>
<keyword evidence="1 4" id="KW-0378">Hydrolase</keyword>
<dbReference type="InterPro" id="IPR016035">
    <property type="entry name" value="Acyl_Trfase/lysoPLipase"/>
</dbReference>
<evidence type="ECO:0000256" key="4">
    <source>
        <dbReference type="PROSITE-ProRule" id="PRU01161"/>
    </source>
</evidence>
<reference evidence="6" key="1">
    <citation type="submission" date="2020-06" db="EMBL/GenBank/DDBJ databases">
        <title>Characterization of fructooligosaccharide metabolism and fructooligosaccharide-degrading enzymes in human commensal butyrate producers.</title>
        <authorList>
            <person name="Tanno H."/>
            <person name="Fujii T."/>
            <person name="Hirano K."/>
            <person name="Maeno S."/>
            <person name="Tonozuka T."/>
            <person name="Sakamoto M."/>
            <person name="Ohkuma M."/>
            <person name="Tochio T."/>
            <person name="Endo A."/>
        </authorList>
    </citation>
    <scope>NUCLEOTIDE SEQUENCE</scope>
    <source>
        <strain evidence="6">JCM 31265</strain>
    </source>
</reference>
<accession>A0AAI9K2H4</accession>
<dbReference type="AlphaFoldDB" id="A0AAI9K2H4"/>
<dbReference type="InterPro" id="IPR050301">
    <property type="entry name" value="NTE"/>
</dbReference>
<feature type="short sequence motif" description="DGA/G" evidence="4">
    <location>
        <begin position="207"/>
        <end position="209"/>
    </location>
</feature>
<feature type="short sequence motif" description="GXGXXG" evidence="4">
    <location>
        <begin position="52"/>
        <end position="57"/>
    </location>
</feature>
<dbReference type="PROSITE" id="PS51635">
    <property type="entry name" value="PNPLA"/>
    <property type="match status" value="1"/>
</dbReference>
<evidence type="ECO:0000256" key="3">
    <source>
        <dbReference type="ARBA" id="ARBA00023098"/>
    </source>
</evidence>
<comment type="caution">
    <text evidence="6">The sequence shown here is derived from an EMBL/GenBank/DDBJ whole genome shotgun (WGS) entry which is preliminary data.</text>
</comment>
<dbReference type="Pfam" id="PF01734">
    <property type="entry name" value="Patatin"/>
    <property type="match status" value="1"/>
</dbReference>
<dbReference type="PANTHER" id="PTHR14226:SF29">
    <property type="entry name" value="NEUROPATHY TARGET ESTERASE SWS"/>
    <property type="match status" value="1"/>
</dbReference>
<dbReference type="GO" id="GO:0016787">
    <property type="term" value="F:hydrolase activity"/>
    <property type="evidence" value="ECO:0007669"/>
    <property type="project" value="UniProtKB-UniRule"/>
</dbReference>
<feature type="short sequence motif" description="GXSXG" evidence="4">
    <location>
        <begin position="81"/>
        <end position="85"/>
    </location>
</feature>
<organism evidence="6 7">
    <name type="scientific">Coprococcus eutactus</name>
    <dbReference type="NCBI Taxonomy" id="33043"/>
    <lineage>
        <taxon>Bacteria</taxon>
        <taxon>Bacillati</taxon>
        <taxon>Bacillota</taxon>
        <taxon>Clostridia</taxon>
        <taxon>Lachnospirales</taxon>
        <taxon>Lachnospiraceae</taxon>
        <taxon>Coprococcus</taxon>
    </lineage>
</organism>
<dbReference type="GO" id="GO:0016042">
    <property type="term" value="P:lipid catabolic process"/>
    <property type="evidence" value="ECO:0007669"/>
    <property type="project" value="UniProtKB-UniRule"/>
</dbReference>
<feature type="active site" description="Nucleophile" evidence="4">
    <location>
        <position position="83"/>
    </location>
</feature>
<evidence type="ECO:0000259" key="5">
    <source>
        <dbReference type="PROSITE" id="PS51635"/>
    </source>
</evidence>
<sequence>MNRDEITAKIAELEKKIQMDKLQNAGADDAGKVAGRTQSGDMADSYALCLGGGGGKGAYQLGVYRALAEYGLMDKVTAISGTSIGAINAVLFACNDPDRSEEAWKKIHFDTVFDVDPDLMFNDKSGFMSRREMIKLMDSYVDYKELSEAEITVYATIAVCVQDGERQAEYISLAGMDADDIRTVVLASSTLPMLYESVTYNGKEYCDGGLADNVPVKPLYDMGYRNIVVCGLNPDSKKDISAYTDADIIEIYPSVSLGDLIDGTLNFSANSVKFRSLLGYKDAMRALKVHFENDPDYIAALDYYRDIDLADIQTQMRMDAADSSVKNTMDNIGRILGKLGIEE</sequence>
<dbReference type="Gene3D" id="3.40.1090.10">
    <property type="entry name" value="Cytosolic phospholipase A2 catalytic domain"/>
    <property type="match status" value="1"/>
</dbReference>
<protein>
    <recommendedName>
        <fullName evidence="5">PNPLA domain-containing protein</fullName>
    </recommendedName>
</protein>
<proteinExistence type="predicted"/>
<feature type="domain" description="PNPLA" evidence="5">
    <location>
        <begin position="48"/>
        <end position="220"/>
    </location>
</feature>
<dbReference type="SUPFAM" id="SSF52151">
    <property type="entry name" value="FabD/lysophospholipase-like"/>
    <property type="match status" value="1"/>
</dbReference>
<dbReference type="InterPro" id="IPR002641">
    <property type="entry name" value="PNPLA_dom"/>
</dbReference>
<dbReference type="EMBL" id="BLYL01000001">
    <property type="protein sequence ID" value="GFO93104.1"/>
    <property type="molecule type" value="Genomic_DNA"/>
</dbReference>